<name>A0A445DKV5_ARAHY</name>
<organism evidence="1 2">
    <name type="scientific">Arachis hypogaea</name>
    <name type="common">Peanut</name>
    <dbReference type="NCBI Taxonomy" id="3818"/>
    <lineage>
        <taxon>Eukaryota</taxon>
        <taxon>Viridiplantae</taxon>
        <taxon>Streptophyta</taxon>
        <taxon>Embryophyta</taxon>
        <taxon>Tracheophyta</taxon>
        <taxon>Spermatophyta</taxon>
        <taxon>Magnoliopsida</taxon>
        <taxon>eudicotyledons</taxon>
        <taxon>Gunneridae</taxon>
        <taxon>Pentapetalae</taxon>
        <taxon>rosids</taxon>
        <taxon>fabids</taxon>
        <taxon>Fabales</taxon>
        <taxon>Fabaceae</taxon>
        <taxon>Papilionoideae</taxon>
        <taxon>50 kb inversion clade</taxon>
        <taxon>dalbergioids sensu lato</taxon>
        <taxon>Dalbergieae</taxon>
        <taxon>Pterocarpus clade</taxon>
        <taxon>Arachis</taxon>
    </lineage>
</organism>
<evidence type="ECO:0000313" key="2">
    <source>
        <dbReference type="Proteomes" id="UP000289738"/>
    </source>
</evidence>
<evidence type="ECO:0000313" key="1">
    <source>
        <dbReference type="EMBL" id="RYR63857.1"/>
    </source>
</evidence>
<evidence type="ECO:0008006" key="3">
    <source>
        <dbReference type="Google" id="ProtNLM"/>
    </source>
</evidence>
<reference evidence="1 2" key="1">
    <citation type="submission" date="2019-01" db="EMBL/GenBank/DDBJ databases">
        <title>Sequencing of cultivated peanut Arachis hypogaea provides insights into genome evolution and oil improvement.</title>
        <authorList>
            <person name="Chen X."/>
        </authorList>
    </citation>
    <scope>NUCLEOTIDE SEQUENCE [LARGE SCALE GENOMIC DNA]</scope>
    <source>
        <strain evidence="2">cv. Fuhuasheng</strain>
        <tissue evidence="1">Leaves</tissue>
    </source>
</reference>
<dbReference type="EMBL" id="SDMP01000004">
    <property type="protein sequence ID" value="RYR63857.1"/>
    <property type="molecule type" value="Genomic_DNA"/>
</dbReference>
<gene>
    <name evidence="1" type="ORF">Ahy_A04g021610</name>
</gene>
<proteinExistence type="predicted"/>
<sequence length="295" mass="34184">MTANEGDMYPLNGIAHVARFIDEEPTRYVRSVYRQQKMIIHDLNKFKVLPANASETTSSARVHLRCLPYVADHDGLSKYSWGSATLCLYKVANLNIKNLVGPLALLQSWIFYHFPTFRLRGFDTILWPLASRYLLSSDEKGPRVIATQLRLNRLGVDDFIWIQYNALEVILVVHLDILKPEFSIFSNQPSTLTFCCRRMVDDRPDDFPKYSPHGINIRTKDIRACLSFSWFQTLDLWLSRRFFSHDRLLVDPRQGRVPANAPVRDHIAALARQQEPNMQDNRCRVTCEHVGTRYS</sequence>
<comment type="caution">
    <text evidence="1">The sequence shown here is derived from an EMBL/GenBank/DDBJ whole genome shotgun (WGS) entry which is preliminary data.</text>
</comment>
<dbReference type="AlphaFoldDB" id="A0A445DKV5"/>
<dbReference type="Proteomes" id="UP000289738">
    <property type="component" value="Chromosome A04"/>
</dbReference>
<protein>
    <recommendedName>
        <fullName evidence="3">Aminotransferase-like plant mobile domain-containing protein</fullName>
    </recommendedName>
</protein>
<keyword evidence="2" id="KW-1185">Reference proteome</keyword>
<accession>A0A445DKV5</accession>